<dbReference type="OrthoDB" id="9803892at2"/>
<comment type="function">
    <text evidence="6">Catalyzes the reduction of dTDP-6-deoxy-L-lyxo-4-hexulose to yield dTDP-L-rhamnose.</text>
</comment>
<comment type="catalytic activity">
    <reaction evidence="5 6">
        <text>dTDP-beta-L-rhamnose + NADP(+) = dTDP-4-dehydro-beta-L-rhamnose + NADPH + H(+)</text>
        <dbReference type="Rhea" id="RHEA:21796"/>
        <dbReference type="ChEBI" id="CHEBI:15378"/>
        <dbReference type="ChEBI" id="CHEBI:57510"/>
        <dbReference type="ChEBI" id="CHEBI:57783"/>
        <dbReference type="ChEBI" id="CHEBI:58349"/>
        <dbReference type="ChEBI" id="CHEBI:62830"/>
        <dbReference type="EC" id="1.1.1.133"/>
    </reaction>
</comment>
<dbReference type="Gene3D" id="3.40.50.720">
    <property type="entry name" value="NAD(P)-binding Rossmann-like Domain"/>
    <property type="match status" value="1"/>
</dbReference>
<dbReference type="UniPathway" id="UPA00124"/>
<evidence type="ECO:0000256" key="5">
    <source>
        <dbReference type="ARBA" id="ARBA00048200"/>
    </source>
</evidence>
<comment type="similarity">
    <text evidence="2 6">Belongs to the dTDP-4-dehydrorhamnose reductase family.</text>
</comment>
<dbReference type="RefSeq" id="WP_014404180.1">
    <property type="nucleotide sequence ID" value="NC_017033.1"/>
</dbReference>
<dbReference type="GO" id="GO:0008831">
    <property type="term" value="F:dTDP-4-dehydrorhamnose reductase activity"/>
    <property type="evidence" value="ECO:0007669"/>
    <property type="project" value="UniProtKB-EC"/>
</dbReference>
<dbReference type="GO" id="GO:0009243">
    <property type="term" value="P:O antigen biosynthetic process"/>
    <property type="evidence" value="ECO:0007669"/>
    <property type="project" value="UniProtKB-UniPathway"/>
</dbReference>
<dbReference type="GO" id="GO:0019305">
    <property type="term" value="P:dTDP-rhamnose biosynthetic process"/>
    <property type="evidence" value="ECO:0007669"/>
    <property type="project" value="UniProtKB-UniPathway"/>
</dbReference>
<gene>
    <name evidence="8" type="ordered locus">Fraau_2843</name>
</gene>
<evidence type="ECO:0000313" key="8">
    <source>
        <dbReference type="EMBL" id="AFC87177.1"/>
    </source>
</evidence>
<dbReference type="PANTHER" id="PTHR10491">
    <property type="entry name" value="DTDP-4-DEHYDRORHAMNOSE REDUCTASE"/>
    <property type="match status" value="1"/>
</dbReference>
<evidence type="ECO:0000259" key="7">
    <source>
        <dbReference type="Pfam" id="PF04321"/>
    </source>
</evidence>
<keyword evidence="9" id="KW-1185">Reference proteome</keyword>
<dbReference type="Pfam" id="PF04321">
    <property type="entry name" value="RmlD_sub_bind"/>
    <property type="match status" value="1"/>
</dbReference>
<dbReference type="NCBIfam" id="TIGR01214">
    <property type="entry name" value="rmlD"/>
    <property type="match status" value="1"/>
</dbReference>
<name>H8L122_FRAAD</name>
<dbReference type="STRING" id="767434.Fraau_2843"/>
<organism evidence="8 9">
    <name type="scientific">Frateuria aurantia (strain ATCC 33424 / DSM 6220 / KCTC 2777 / LMG 1558 / NBRC 3245 / NCIMB 13370)</name>
    <name type="common">Acetobacter aurantius</name>
    <dbReference type="NCBI Taxonomy" id="767434"/>
    <lineage>
        <taxon>Bacteria</taxon>
        <taxon>Pseudomonadati</taxon>
        <taxon>Pseudomonadota</taxon>
        <taxon>Gammaproteobacteria</taxon>
        <taxon>Lysobacterales</taxon>
        <taxon>Rhodanobacteraceae</taxon>
        <taxon>Frateuria</taxon>
    </lineage>
</organism>
<proteinExistence type="inferred from homology"/>
<dbReference type="Proteomes" id="UP000005234">
    <property type="component" value="Chromosome"/>
</dbReference>
<evidence type="ECO:0000313" key="9">
    <source>
        <dbReference type="Proteomes" id="UP000005234"/>
    </source>
</evidence>
<dbReference type="InterPro" id="IPR036291">
    <property type="entry name" value="NAD(P)-bd_dom_sf"/>
</dbReference>
<protein>
    <recommendedName>
        <fullName evidence="4 6">dTDP-4-dehydrorhamnose reductase</fullName>
        <ecNumber evidence="3 6">1.1.1.133</ecNumber>
    </recommendedName>
</protein>
<evidence type="ECO:0000256" key="4">
    <source>
        <dbReference type="ARBA" id="ARBA00017099"/>
    </source>
</evidence>
<evidence type="ECO:0000256" key="1">
    <source>
        <dbReference type="ARBA" id="ARBA00004781"/>
    </source>
</evidence>
<dbReference type="Gene3D" id="3.90.25.10">
    <property type="entry name" value="UDP-galactose 4-epimerase, domain 1"/>
    <property type="match status" value="1"/>
</dbReference>
<dbReference type="AlphaFoldDB" id="H8L122"/>
<comment type="cofactor">
    <cofactor evidence="6">
        <name>Mg(2+)</name>
        <dbReference type="ChEBI" id="CHEBI:18420"/>
    </cofactor>
    <text evidence="6">Binds 1 Mg(2+) ion per monomer.</text>
</comment>
<evidence type="ECO:0000256" key="3">
    <source>
        <dbReference type="ARBA" id="ARBA00012929"/>
    </source>
</evidence>
<evidence type="ECO:0000256" key="6">
    <source>
        <dbReference type="RuleBase" id="RU364082"/>
    </source>
</evidence>
<dbReference type="SUPFAM" id="SSF51735">
    <property type="entry name" value="NAD(P)-binding Rossmann-fold domains"/>
    <property type="match status" value="1"/>
</dbReference>
<reference evidence="8" key="1">
    <citation type="submission" date="2012-02" db="EMBL/GenBank/DDBJ databases">
        <title>The complete genome of Frateuria aurantia DSM 6220.</title>
        <authorList>
            <consortium name="US DOE Joint Genome Institute (JGI-PGF)"/>
            <person name="Lucas S."/>
            <person name="Copeland A."/>
            <person name="Lapidus A."/>
            <person name="Glavina del Rio T."/>
            <person name="Dalin E."/>
            <person name="Tice H."/>
            <person name="Bruce D."/>
            <person name="Goodwin L."/>
            <person name="Pitluck S."/>
            <person name="Peters L."/>
            <person name="Ovchinnikova G."/>
            <person name="Teshima H."/>
            <person name="Kyrpides N."/>
            <person name="Mavromatis K."/>
            <person name="Ivanova N."/>
            <person name="Brettin T."/>
            <person name="Detter J.C."/>
            <person name="Han C."/>
            <person name="Larimer F."/>
            <person name="Land M."/>
            <person name="Hauser L."/>
            <person name="Markowitz V."/>
            <person name="Cheng J.-F."/>
            <person name="Hugenholtz P."/>
            <person name="Woyke T."/>
            <person name="Wu D."/>
            <person name="Brambilla E."/>
            <person name="Klenk H.-P."/>
            <person name="Eisen J.A."/>
        </authorList>
    </citation>
    <scope>NUCLEOTIDE SEQUENCE</scope>
    <source>
        <strain evidence="8">DSM 6220</strain>
    </source>
</reference>
<accession>H8L122</accession>
<sequence>MSGPVLLLGANGQLGRTWRLQADLDELVCASRDGRLDDGSAAEIADLTLPESLPSLLDRIRPALIINAAAYTAVDQAEREEALAMAVNARAVGALGQWAATNHARIIHYSTDYVFDGQASRPYRETDATGPLGVYGRSKLAGEQALTASGADHLIFRTAWVYAPWGRNFLNTMLRLAAERDELKVVADQIGSPTSTWRIVDASLQALRHWPNALSLQDRILHLTASGQTSWHGFAQALIEQAHRQGRLSRLPRIEAITTEQFPTPARRPAWSVLDNTALQQRFRYNIDDWRHDLDQVMASIPSSS</sequence>
<evidence type="ECO:0000256" key="2">
    <source>
        <dbReference type="ARBA" id="ARBA00010944"/>
    </source>
</evidence>
<dbReference type="GO" id="GO:0005829">
    <property type="term" value="C:cytosol"/>
    <property type="evidence" value="ECO:0007669"/>
    <property type="project" value="TreeGrafter"/>
</dbReference>
<dbReference type="EMBL" id="CP003350">
    <property type="protein sequence ID" value="AFC87177.1"/>
    <property type="molecule type" value="Genomic_DNA"/>
</dbReference>
<keyword evidence="6" id="KW-0521">NADP</keyword>
<dbReference type="KEGG" id="fau:Fraau_2843"/>
<dbReference type="UniPathway" id="UPA00281"/>
<dbReference type="PANTHER" id="PTHR10491:SF4">
    <property type="entry name" value="METHIONINE ADENOSYLTRANSFERASE 2 SUBUNIT BETA"/>
    <property type="match status" value="1"/>
</dbReference>
<comment type="pathway">
    <text evidence="1 6">Carbohydrate biosynthesis; dTDP-L-rhamnose biosynthesis.</text>
</comment>
<keyword evidence="6" id="KW-0560">Oxidoreductase</keyword>
<dbReference type="HOGENOM" id="CLU_045518_1_0_6"/>
<feature type="domain" description="RmlD-like substrate binding" evidence="7">
    <location>
        <begin position="5"/>
        <end position="299"/>
    </location>
</feature>
<dbReference type="CDD" id="cd05254">
    <property type="entry name" value="dTDP_HR_like_SDR_e"/>
    <property type="match status" value="1"/>
</dbReference>
<dbReference type="InterPro" id="IPR029903">
    <property type="entry name" value="RmlD-like-bd"/>
</dbReference>
<dbReference type="EC" id="1.1.1.133" evidence="3 6"/>
<dbReference type="eggNOG" id="COG1091">
    <property type="taxonomic scope" value="Bacteria"/>
</dbReference>
<dbReference type="InterPro" id="IPR005913">
    <property type="entry name" value="dTDP_dehydrorham_reduct"/>
</dbReference>